<organism evidence="1 2">
    <name type="scientific">Leucogyrophana mollusca</name>
    <dbReference type="NCBI Taxonomy" id="85980"/>
    <lineage>
        <taxon>Eukaryota</taxon>
        <taxon>Fungi</taxon>
        <taxon>Dikarya</taxon>
        <taxon>Basidiomycota</taxon>
        <taxon>Agaricomycotina</taxon>
        <taxon>Agaricomycetes</taxon>
        <taxon>Agaricomycetidae</taxon>
        <taxon>Boletales</taxon>
        <taxon>Boletales incertae sedis</taxon>
        <taxon>Leucogyrophana</taxon>
    </lineage>
</organism>
<accession>A0ACB8BBZ2</accession>
<keyword evidence="2" id="KW-1185">Reference proteome</keyword>
<protein>
    <submittedName>
        <fullName evidence="1">Uncharacterized protein</fullName>
    </submittedName>
</protein>
<dbReference type="EMBL" id="MU266474">
    <property type="protein sequence ID" value="KAH7922743.1"/>
    <property type="molecule type" value="Genomic_DNA"/>
</dbReference>
<evidence type="ECO:0000313" key="2">
    <source>
        <dbReference type="Proteomes" id="UP000790709"/>
    </source>
</evidence>
<dbReference type="Proteomes" id="UP000790709">
    <property type="component" value="Unassembled WGS sequence"/>
</dbReference>
<sequence>MLGRPVLSAFVAAILAVATNAQYECSSIPLCCQQVIDGPVATSSVSSLTTSLGISSAQVIFPVGISCVPIMDPPAEYILLCESPNKQVCCETNNWGALTITFHPMARDEARPTGGKIAFGCFPDPPIDIAK</sequence>
<gene>
    <name evidence="1" type="ORF">BV22DRAFT_1131202</name>
</gene>
<proteinExistence type="predicted"/>
<evidence type="ECO:0000313" key="1">
    <source>
        <dbReference type="EMBL" id="KAH7922743.1"/>
    </source>
</evidence>
<reference evidence="1" key="1">
    <citation type="journal article" date="2021" name="New Phytol.">
        <title>Evolutionary innovations through gain and loss of genes in the ectomycorrhizal Boletales.</title>
        <authorList>
            <person name="Wu G."/>
            <person name="Miyauchi S."/>
            <person name="Morin E."/>
            <person name="Kuo A."/>
            <person name="Drula E."/>
            <person name="Varga T."/>
            <person name="Kohler A."/>
            <person name="Feng B."/>
            <person name="Cao Y."/>
            <person name="Lipzen A."/>
            <person name="Daum C."/>
            <person name="Hundley H."/>
            <person name="Pangilinan J."/>
            <person name="Johnson J."/>
            <person name="Barry K."/>
            <person name="LaButti K."/>
            <person name="Ng V."/>
            <person name="Ahrendt S."/>
            <person name="Min B."/>
            <person name="Choi I.G."/>
            <person name="Park H."/>
            <person name="Plett J.M."/>
            <person name="Magnuson J."/>
            <person name="Spatafora J.W."/>
            <person name="Nagy L.G."/>
            <person name="Henrissat B."/>
            <person name="Grigoriev I.V."/>
            <person name="Yang Z.L."/>
            <person name="Xu J."/>
            <person name="Martin F.M."/>
        </authorList>
    </citation>
    <scope>NUCLEOTIDE SEQUENCE</scope>
    <source>
        <strain evidence="1">KUC20120723A-06</strain>
    </source>
</reference>
<comment type="caution">
    <text evidence="1">The sequence shown here is derived from an EMBL/GenBank/DDBJ whole genome shotgun (WGS) entry which is preliminary data.</text>
</comment>
<name>A0ACB8BBZ2_9AGAM</name>